<dbReference type="Pfam" id="PF01656">
    <property type="entry name" value="CbiA"/>
    <property type="match status" value="1"/>
</dbReference>
<dbReference type="InterPro" id="IPR033875">
    <property type="entry name" value="FlhG"/>
</dbReference>
<evidence type="ECO:0000256" key="1">
    <source>
        <dbReference type="ARBA" id="ARBA00022741"/>
    </source>
</evidence>
<dbReference type="InterPro" id="IPR002586">
    <property type="entry name" value="CobQ/CobB/MinD/ParA_Nub-bd_dom"/>
</dbReference>
<sequence length="286" mass="31732">MAQDQAETLRELVKRENEHGKTRVITVTSGKGGVGKTNISTNLAIAYAERGKKVVVFDADLGLANVNVVLNVVPKFNLYHVIRRQKTMEEILLKTQYGIYLVAGASGFSQIANLNADEREPFLQGLACLSFADIIIIDTAAGINSSVVDFVDIADDILVVTTPEPTAITDAYGMIKIIATEVQKERAQVQLIVNQVNSVSEGRGVAQRLANISTQFLNMKVDYLGFVFNDPIVQQAVRRQRPFYVMDPKAKATSCIRNIVSRLEREEARENKGLSHLIRKWLNVEE</sequence>
<dbReference type="RefSeq" id="WP_326927156.1">
    <property type="nucleotide sequence ID" value="NZ_CP123443.1"/>
</dbReference>
<dbReference type="CDD" id="cd02038">
    <property type="entry name" value="FlhG-like"/>
    <property type="match status" value="1"/>
</dbReference>
<keyword evidence="1" id="KW-0547">Nucleotide-binding</keyword>
<organism evidence="4 5">
    <name type="scientific">Candidatus Haliotispira prima</name>
    <dbReference type="NCBI Taxonomy" id="3034016"/>
    <lineage>
        <taxon>Bacteria</taxon>
        <taxon>Pseudomonadati</taxon>
        <taxon>Spirochaetota</taxon>
        <taxon>Spirochaetia</taxon>
        <taxon>Spirochaetales</taxon>
        <taxon>Spirochaetaceae</taxon>
        <taxon>Candidatus Haliotispira</taxon>
    </lineage>
</organism>
<evidence type="ECO:0000259" key="3">
    <source>
        <dbReference type="Pfam" id="PF01656"/>
    </source>
</evidence>
<dbReference type="InterPro" id="IPR025501">
    <property type="entry name" value="MinD_FleN"/>
</dbReference>
<gene>
    <name evidence="4" type="ORF">P0082_10855</name>
</gene>
<name>A0ABY8MIE1_9SPIO</name>
<evidence type="ECO:0000256" key="2">
    <source>
        <dbReference type="ARBA" id="ARBA00022840"/>
    </source>
</evidence>
<accession>A0ABY8MIE1</accession>
<keyword evidence="2" id="KW-0067">ATP-binding</keyword>
<dbReference type="InterPro" id="IPR027417">
    <property type="entry name" value="P-loop_NTPase"/>
</dbReference>
<dbReference type="PANTHER" id="PTHR43384">
    <property type="entry name" value="SEPTUM SITE-DETERMINING PROTEIN MIND HOMOLOG, CHLOROPLASTIC-RELATED"/>
    <property type="match status" value="1"/>
</dbReference>
<keyword evidence="5" id="KW-1185">Reference proteome</keyword>
<dbReference type="EMBL" id="CP123443">
    <property type="protein sequence ID" value="WGK68968.1"/>
    <property type="molecule type" value="Genomic_DNA"/>
</dbReference>
<evidence type="ECO:0000313" key="5">
    <source>
        <dbReference type="Proteomes" id="UP001228690"/>
    </source>
</evidence>
<dbReference type="PIRSF" id="PIRSF003092">
    <property type="entry name" value="MinD"/>
    <property type="match status" value="1"/>
</dbReference>
<feature type="domain" description="CobQ/CobB/MinD/ParA nucleotide binding" evidence="3">
    <location>
        <begin position="25"/>
        <end position="242"/>
    </location>
</feature>
<evidence type="ECO:0000313" key="4">
    <source>
        <dbReference type="EMBL" id="WGK68968.1"/>
    </source>
</evidence>
<dbReference type="Gene3D" id="3.40.50.300">
    <property type="entry name" value="P-loop containing nucleotide triphosphate hydrolases"/>
    <property type="match status" value="1"/>
</dbReference>
<reference evidence="4 5" key="1">
    <citation type="submission" date="2023-04" db="EMBL/GenBank/DDBJ databases">
        <title>Spirochaete genome identified in red abalone sample constitutes a novel genus.</title>
        <authorList>
            <person name="Sharma S.P."/>
            <person name="Purcell C.M."/>
            <person name="Hyde J.R."/>
            <person name="Severin A.J."/>
        </authorList>
    </citation>
    <scope>NUCLEOTIDE SEQUENCE [LARGE SCALE GENOMIC DNA]</scope>
    <source>
        <strain evidence="4 5">SP-2023</strain>
    </source>
</reference>
<dbReference type="InterPro" id="IPR050625">
    <property type="entry name" value="ParA/MinD_ATPase"/>
</dbReference>
<dbReference type="PANTHER" id="PTHR43384:SF4">
    <property type="entry name" value="CELLULOSE BIOSYNTHESIS PROTEIN BCSQ-RELATED"/>
    <property type="match status" value="1"/>
</dbReference>
<dbReference type="SUPFAM" id="SSF52540">
    <property type="entry name" value="P-loop containing nucleoside triphosphate hydrolases"/>
    <property type="match status" value="1"/>
</dbReference>
<protein>
    <submittedName>
        <fullName evidence="4">MinD/ParA family protein</fullName>
    </submittedName>
</protein>
<proteinExistence type="predicted"/>
<dbReference type="Proteomes" id="UP001228690">
    <property type="component" value="Chromosome"/>
</dbReference>